<dbReference type="PANTHER" id="PTHR10556:SF57">
    <property type="entry name" value="3-OXO-5-ALPHA-STEROID 4-DEHYDROGENASE 1"/>
    <property type="match status" value="1"/>
</dbReference>
<dbReference type="Pfam" id="PF02544">
    <property type="entry name" value="Steroid_dh"/>
    <property type="match status" value="1"/>
</dbReference>
<dbReference type="PANTHER" id="PTHR10556">
    <property type="entry name" value="3-OXO-5-ALPHA-STEROID 4-DEHYDROGENASE"/>
    <property type="match status" value="1"/>
</dbReference>
<keyword evidence="21" id="KW-1185">Reference proteome</keyword>
<evidence type="ECO:0000256" key="4">
    <source>
        <dbReference type="ARBA" id="ARBA00022692"/>
    </source>
</evidence>
<comment type="catalytic activity">
    <reaction evidence="17">
        <text>17beta-hydroxy-5alpha-androstan-3-one + NADP(+) = testosterone + NADPH + H(+)</text>
        <dbReference type="Rhea" id="RHEA:50820"/>
        <dbReference type="ChEBI" id="CHEBI:15378"/>
        <dbReference type="ChEBI" id="CHEBI:16330"/>
        <dbReference type="ChEBI" id="CHEBI:17347"/>
        <dbReference type="ChEBI" id="CHEBI:57783"/>
        <dbReference type="ChEBI" id="CHEBI:58349"/>
        <dbReference type="EC" id="1.3.1.22"/>
    </reaction>
    <physiologicalReaction direction="right-to-left" evidence="17">
        <dbReference type="Rhea" id="RHEA:50822"/>
    </physiologicalReaction>
</comment>
<evidence type="ECO:0000256" key="9">
    <source>
        <dbReference type="ARBA" id="ARBA00022928"/>
    </source>
</evidence>
<evidence type="ECO:0000256" key="8">
    <source>
        <dbReference type="ARBA" id="ARBA00022857"/>
    </source>
</evidence>
<evidence type="ECO:0000256" key="17">
    <source>
        <dbReference type="ARBA" id="ARBA00049397"/>
    </source>
</evidence>
<keyword evidence="4 18" id="KW-0812">Transmembrane</keyword>
<keyword evidence="9" id="KW-0726">Sexual differentiation</keyword>
<comment type="catalytic activity">
    <reaction evidence="16">
        <text>androst-4-ene-3,17-dione + NADPH + H(+) = 5alpha-androstan-3,17-dione + NADP(+)</text>
        <dbReference type="Rhea" id="RHEA:50816"/>
        <dbReference type="ChEBI" id="CHEBI:15378"/>
        <dbReference type="ChEBI" id="CHEBI:15994"/>
        <dbReference type="ChEBI" id="CHEBI:16422"/>
        <dbReference type="ChEBI" id="CHEBI:57783"/>
        <dbReference type="ChEBI" id="CHEBI:58349"/>
    </reaction>
    <physiologicalReaction direction="left-to-right" evidence="16">
        <dbReference type="Rhea" id="RHEA:50817"/>
    </physiologicalReaction>
</comment>
<reference evidence="20" key="1">
    <citation type="submission" date="2023-07" db="EMBL/GenBank/DDBJ databases">
        <title>Chromosome-level genome assembly of Artemia franciscana.</title>
        <authorList>
            <person name="Jo E."/>
        </authorList>
    </citation>
    <scope>NUCLEOTIDE SEQUENCE</scope>
    <source>
        <tissue evidence="20">Whole body</tissue>
    </source>
</reference>
<dbReference type="GO" id="GO:0007548">
    <property type="term" value="P:sex differentiation"/>
    <property type="evidence" value="ECO:0007669"/>
    <property type="project" value="UniProtKB-KW"/>
</dbReference>
<evidence type="ECO:0000256" key="18">
    <source>
        <dbReference type="PIRNR" id="PIRNR015596"/>
    </source>
</evidence>
<comment type="catalytic activity">
    <reaction evidence="15">
        <text>5alpha-pregnane-3,20-dione + NADP(+) = progesterone + NADPH + H(+)</text>
        <dbReference type="Rhea" id="RHEA:21952"/>
        <dbReference type="ChEBI" id="CHEBI:15378"/>
        <dbReference type="ChEBI" id="CHEBI:17026"/>
        <dbReference type="ChEBI" id="CHEBI:28952"/>
        <dbReference type="ChEBI" id="CHEBI:57783"/>
        <dbReference type="ChEBI" id="CHEBI:58349"/>
        <dbReference type="EC" id="1.3.1.22"/>
    </reaction>
    <physiologicalReaction direction="right-to-left" evidence="15">
        <dbReference type="Rhea" id="RHEA:21954"/>
    </physiologicalReaction>
</comment>
<evidence type="ECO:0000256" key="15">
    <source>
        <dbReference type="ARBA" id="ARBA00048292"/>
    </source>
</evidence>
<feature type="transmembrane region" description="Helical" evidence="18">
    <location>
        <begin position="29"/>
        <end position="50"/>
    </location>
</feature>
<organism evidence="20 21">
    <name type="scientific">Artemia franciscana</name>
    <name type="common">Brine shrimp</name>
    <name type="synonym">Artemia sanfranciscana</name>
    <dbReference type="NCBI Taxonomy" id="6661"/>
    <lineage>
        <taxon>Eukaryota</taxon>
        <taxon>Metazoa</taxon>
        <taxon>Ecdysozoa</taxon>
        <taxon>Arthropoda</taxon>
        <taxon>Crustacea</taxon>
        <taxon>Branchiopoda</taxon>
        <taxon>Anostraca</taxon>
        <taxon>Artemiidae</taxon>
        <taxon>Artemia</taxon>
    </lineage>
</organism>
<evidence type="ECO:0000256" key="11">
    <source>
        <dbReference type="ARBA" id="ARBA00023002"/>
    </source>
</evidence>
<keyword evidence="10 18" id="KW-1133">Transmembrane helix</keyword>
<comment type="similarity">
    <text evidence="3 18">Belongs to the steroid 5-alpha reductase family.</text>
</comment>
<feature type="transmembrane region" description="Helical" evidence="18">
    <location>
        <begin position="169"/>
        <end position="190"/>
    </location>
</feature>
<evidence type="ECO:0000256" key="2">
    <source>
        <dbReference type="ARBA" id="ARBA00004477"/>
    </source>
</evidence>
<dbReference type="GO" id="GO:0030154">
    <property type="term" value="P:cell differentiation"/>
    <property type="evidence" value="ECO:0007669"/>
    <property type="project" value="UniProtKB-KW"/>
</dbReference>
<dbReference type="PIRSF" id="PIRSF015596">
    <property type="entry name" value="5_alpha-SR2"/>
    <property type="match status" value="1"/>
</dbReference>
<feature type="domain" description="3-oxo-5-alpha-steroid 4-dehydrogenase C-terminal" evidence="19">
    <location>
        <begin position="129"/>
        <end position="277"/>
    </location>
</feature>
<comment type="catalytic activity">
    <reaction evidence="18">
        <text>a 3-oxo-5alpha-steroid + NADP(+) = a 3-oxo-Delta(4)-steroid + NADPH + H(+)</text>
        <dbReference type="Rhea" id="RHEA:54384"/>
        <dbReference type="ChEBI" id="CHEBI:13601"/>
        <dbReference type="ChEBI" id="CHEBI:15378"/>
        <dbReference type="ChEBI" id="CHEBI:47909"/>
        <dbReference type="ChEBI" id="CHEBI:57783"/>
        <dbReference type="ChEBI" id="CHEBI:58349"/>
        <dbReference type="EC" id="1.3.1.22"/>
    </reaction>
</comment>
<evidence type="ECO:0000313" key="21">
    <source>
        <dbReference type="Proteomes" id="UP001187531"/>
    </source>
</evidence>
<evidence type="ECO:0000256" key="7">
    <source>
        <dbReference type="ARBA" id="ARBA00022848"/>
    </source>
</evidence>
<feature type="transmembrane region" description="Helical" evidence="18">
    <location>
        <begin position="135"/>
        <end position="154"/>
    </location>
</feature>
<dbReference type="PROSITE" id="PS50244">
    <property type="entry name" value="S5A_REDUCTASE"/>
    <property type="match status" value="1"/>
</dbReference>
<name>A0AA88HQA5_ARTSF</name>
<comment type="function">
    <text evidence="14">Converts testosterone into 5-alpha-dihydrotestosterone and progesterone or corticosterone into their corresponding 5-alpha-3-oxosteroids. It plays a central role in sexual differentiation and androgen physiology.</text>
</comment>
<evidence type="ECO:0000256" key="10">
    <source>
        <dbReference type="ARBA" id="ARBA00022989"/>
    </source>
</evidence>
<keyword evidence="11" id="KW-0560">Oxidoreductase</keyword>
<comment type="caution">
    <text evidence="20">The sequence shown here is derived from an EMBL/GenBank/DDBJ whole genome shotgun (WGS) entry which is preliminary data.</text>
</comment>
<keyword evidence="13 18" id="KW-0472">Membrane</keyword>
<protein>
    <recommendedName>
        <fullName evidence="18">3-oxo-5alpha-steroid 4-dehydrogenase (NADP(+))</fullName>
        <ecNumber evidence="18">1.3.1.22</ecNumber>
    </recommendedName>
</protein>
<evidence type="ECO:0000256" key="1">
    <source>
        <dbReference type="ARBA" id="ARBA00004154"/>
    </source>
</evidence>
<keyword evidence="12" id="KW-0443">Lipid metabolism</keyword>
<feature type="transmembrane region" description="Helical" evidence="18">
    <location>
        <begin position="224"/>
        <end position="249"/>
    </location>
</feature>
<dbReference type="InterPro" id="IPR039357">
    <property type="entry name" value="SRD5A/TECR"/>
</dbReference>
<dbReference type="AlphaFoldDB" id="A0AA88HQA5"/>
<evidence type="ECO:0000256" key="12">
    <source>
        <dbReference type="ARBA" id="ARBA00023098"/>
    </source>
</evidence>
<keyword evidence="7" id="KW-0492">Microsome</keyword>
<evidence type="ECO:0000256" key="5">
    <source>
        <dbReference type="ARBA" id="ARBA00022782"/>
    </source>
</evidence>
<evidence type="ECO:0000256" key="13">
    <source>
        <dbReference type="ARBA" id="ARBA00023136"/>
    </source>
</evidence>
<accession>A0AA88HQA5</accession>
<keyword evidence="6" id="KW-0256">Endoplasmic reticulum</keyword>
<dbReference type="InterPro" id="IPR016636">
    <property type="entry name" value="3-oxo-5-alpha-steroid_4-DH"/>
</dbReference>
<dbReference type="Gene3D" id="1.20.120.1630">
    <property type="match status" value="1"/>
</dbReference>
<dbReference type="EMBL" id="JAVRJZ010000017">
    <property type="protein sequence ID" value="KAK2709861.1"/>
    <property type="molecule type" value="Genomic_DNA"/>
</dbReference>
<sequence length="277" mass="31816">MIINTFFNPDEVIQYFLSPLFLASSLTELIYNMLIFKVIYTIIVFVAMLLMPAPYGRFTSRKYGFMISAKIAWMVQESPGFLVPLWLILFSSAEAWRSSITNKILISYVLVHYFQRSFIYPALIRGGKPTPFVSFLNAVGICGLNGLMQGLYLVNHTIYSSKWLLDPRFLLGSLLFFGGMAINIHSDSILRKLRKPGQSGYKVPYGGAFKFVTAANYFGEALEWNGFAIATWSPTALVFAVFATLFLALRSERYQRFYKEKFEDYPKDRKIFLPFVW</sequence>
<dbReference type="FunFam" id="1.20.120.1630:FF:000002">
    <property type="entry name" value="Steroid 5 alpha-reductase 1"/>
    <property type="match status" value="1"/>
</dbReference>
<evidence type="ECO:0000313" key="20">
    <source>
        <dbReference type="EMBL" id="KAK2709861.1"/>
    </source>
</evidence>
<evidence type="ECO:0000259" key="19">
    <source>
        <dbReference type="Pfam" id="PF02544"/>
    </source>
</evidence>
<dbReference type="GO" id="GO:0006702">
    <property type="term" value="P:androgen biosynthetic process"/>
    <property type="evidence" value="ECO:0007669"/>
    <property type="project" value="UniProtKB-ARBA"/>
</dbReference>
<dbReference type="EC" id="1.3.1.22" evidence="18"/>
<feature type="transmembrane region" description="Helical" evidence="18">
    <location>
        <begin position="105"/>
        <end position="123"/>
    </location>
</feature>
<keyword evidence="8" id="KW-0521">NADP</keyword>
<proteinExistence type="inferred from homology"/>
<dbReference type="GO" id="GO:0047751">
    <property type="term" value="F:3-oxo-5-alpha-steroid 4-dehydrogenase (NADP+) activity"/>
    <property type="evidence" value="ECO:0007669"/>
    <property type="project" value="UniProtKB-EC"/>
</dbReference>
<evidence type="ECO:0000256" key="14">
    <source>
        <dbReference type="ARBA" id="ARBA00037789"/>
    </source>
</evidence>
<evidence type="ECO:0000256" key="6">
    <source>
        <dbReference type="ARBA" id="ARBA00022824"/>
    </source>
</evidence>
<dbReference type="InterPro" id="IPR001104">
    <property type="entry name" value="3-oxo-5_a-steroid_4-DH_C"/>
</dbReference>
<keyword evidence="5" id="KW-0221">Differentiation</keyword>
<comment type="subcellular location">
    <subcellularLocation>
        <location evidence="2">Endoplasmic reticulum membrane</location>
        <topology evidence="2">Multi-pass membrane protein</topology>
    </subcellularLocation>
    <subcellularLocation>
        <location evidence="1">Microsome membrane</location>
        <topology evidence="1">Multi-pass membrane protein</topology>
    </subcellularLocation>
</comment>
<gene>
    <name evidence="20" type="ORF">QYM36_013516</name>
</gene>
<evidence type="ECO:0000256" key="3">
    <source>
        <dbReference type="ARBA" id="ARBA00007742"/>
    </source>
</evidence>
<dbReference type="Proteomes" id="UP001187531">
    <property type="component" value="Unassembled WGS sequence"/>
</dbReference>
<feature type="transmembrane region" description="Helical" evidence="18">
    <location>
        <begin position="71"/>
        <end position="93"/>
    </location>
</feature>
<dbReference type="GO" id="GO:0005789">
    <property type="term" value="C:endoplasmic reticulum membrane"/>
    <property type="evidence" value="ECO:0007669"/>
    <property type="project" value="UniProtKB-SubCell"/>
</dbReference>
<evidence type="ECO:0000256" key="16">
    <source>
        <dbReference type="ARBA" id="ARBA00049166"/>
    </source>
</evidence>